<comment type="caution">
    <text evidence="1">The sequence shown here is derived from an EMBL/GenBank/DDBJ whole genome shotgun (WGS) entry which is preliminary data.</text>
</comment>
<proteinExistence type="predicted"/>
<name>A0AAE0KT48_9CHLO</name>
<sequence length="297" mass="30379">MAALPLILLWKRCARLTRRLMFCQRLTQQVISGIIATGRIGHTKFLDATAHLFLRLQPAGPAVSAYIPPPEIPHLAQLQQAGILVPDAAFKFPIHWDIGVATGIWRDVKEVSVQRWKDVFVKSLRDSAVAQVPIAAGSGIVAGPLLPVVAGAPHPAILLLQQQLAKQQADHVAALIAIQAQMAAQAASHAAALAAVPAASCGSGGGPGCAGPAGGAVRLPSLYGEVGAGIPGCSGGGAVGAREEALGFDFCHGLHVVWSGPTDGCSPSGDGSACSPLLRAAAEDPETVASPRATLEL</sequence>
<evidence type="ECO:0000313" key="2">
    <source>
        <dbReference type="Proteomes" id="UP001190700"/>
    </source>
</evidence>
<evidence type="ECO:0000313" key="1">
    <source>
        <dbReference type="EMBL" id="KAK3259743.1"/>
    </source>
</evidence>
<keyword evidence="2" id="KW-1185">Reference proteome</keyword>
<accession>A0AAE0KT48</accession>
<organism evidence="1 2">
    <name type="scientific">Cymbomonas tetramitiformis</name>
    <dbReference type="NCBI Taxonomy" id="36881"/>
    <lineage>
        <taxon>Eukaryota</taxon>
        <taxon>Viridiplantae</taxon>
        <taxon>Chlorophyta</taxon>
        <taxon>Pyramimonadophyceae</taxon>
        <taxon>Pyramimonadales</taxon>
        <taxon>Pyramimonadaceae</taxon>
        <taxon>Cymbomonas</taxon>
    </lineage>
</organism>
<dbReference type="EMBL" id="LGRX02018488">
    <property type="protein sequence ID" value="KAK3259743.1"/>
    <property type="molecule type" value="Genomic_DNA"/>
</dbReference>
<dbReference type="Proteomes" id="UP001190700">
    <property type="component" value="Unassembled WGS sequence"/>
</dbReference>
<gene>
    <name evidence="1" type="ORF">CYMTET_31270</name>
</gene>
<reference evidence="1 2" key="1">
    <citation type="journal article" date="2015" name="Genome Biol. Evol.">
        <title>Comparative Genomics of a Bacterivorous Green Alga Reveals Evolutionary Causalities and Consequences of Phago-Mixotrophic Mode of Nutrition.</title>
        <authorList>
            <person name="Burns J.A."/>
            <person name="Paasch A."/>
            <person name="Narechania A."/>
            <person name="Kim E."/>
        </authorList>
    </citation>
    <scope>NUCLEOTIDE SEQUENCE [LARGE SCALE GENOMIC DNA]</scope>
    <source>
        <strain evidence="1 2">PLY_AMNH</strain>
    </source>
</reference>
<protein>
    <submittedName>
        <fullName evidence="1">Uncharacterized protein</fullName>
    </submittedName>
</protein>
<dbReference type="AlphaFoldDB" id="A0AAE0KT48"/>